<protein>
    <submittedName>
        <fullName evidence="4">Uncharacterized protein LOC118417558</fullName>
    </submittedName>
</protein>
<dbReference type="AlphaFoldDB" id="A0A9J7LA58"/>
<keyword evidence="3" id="KW-1185">Reference proteome</keyword>
<reference evidence="4" key="2">
    <citation type="submission" date="2025-08" db="UniProtKB">
        <authorList>
            <consortium name="RefSeq"/>
        </authorList>
    </citation>
    <scope>IDENTIFICATION</scope>
    <source>
        <strain evidence="4">S238N-H82</strain>
        <tissue evidence="4">Testes</tissue>
    </source>
</reference>
<evidence type="ECO:0000313" key="3">
    <source>
        <dbReference type="Proteomes" id="UP000001554"/>
    </source>
</evidence>
<accession>A0A9J7LA58</accession>
<feature type="domain" description="TIR" evidence="2">
    <location>
        <begin position="293"/>
        <end position="341"/>
    </location>
</feature>
<dbReference type="Gene3D" id="3.40.50.10140">
    <property type="entry name" value="Toll/interleukin-1 receptor homology (TIR) domain"/>
    <property type="match status" value="1"/>
</dbReference>
<sequence>MAYPPPQKPVGIVYCEAHLAGGFDLHVPRCIVKVLLQSSVGQHDTSLRSKTSFCGTFPGLVDLLTAQTTSDVEQFWVLFQWVQREGRRQQPRKSLPGDSPFEFLRAVKDGKRSYADLYQKLCSTADLKCKTVTGLCKSTGNQAGRPSGERGNVTFKSSSWNVVTINGRRALVDCQFELNFDPDRMPPCYFLSLPTHFATTHFPDDRSLQLLQGSVTLAQFRSHDTCLKSSARGKVAAEGSPVRKKAKRDEPKEERKTSEAESRKDPDSDPIMTLDELKDDRLKPIPEGYTHHIMISYCHKQRKKVAKIRKHLDKLGYKVWIDEEDMEGTLASSMAKGIINAAINGTT</sequence>
<dbReference type="GO" id="GO:0007165">
    <property type="term" value="P:signal transduction"/>
    <property type="evidence" value="ECO:0007669"/>
    <property type="project" value="InterPro"/>
</dbReference>
<dbReference type="OrthoDB" id="6129702at2759"/>
<dbReference type="KEGG" id="bfo:118417558"/>
<feature type="region of interest" description="Disordered" evidence="1">
    <location>
        <begin position="231"/>
        <end position="273"/>
    </location>
</feature>
<evidence type="ECO:0000313" key="4">
    <source>
        <dbReference type="RefSeq" id="XP_035679044.1"/>
    </source>
</evidence>
<dbReference type="InterPro" id="IPR035897">
    <property type="entry name" value="Toll_tir_struct_dom_sf"/>
</dbReference>
<dbReference type="GO" id="GO:0005737">
    <property type="term" value="C:cytoplasm"/>
    <property type="evidence" value="ECO:0000318"/>
    <property type="project" value="GO_Central"/>
</dbReference>
<dbReference type="PANTHER" id="PTHR47020:SF1">
    <property type="entry name" value="HILLARIN"/>
    <property type="match status" value="1"/>
</dbReference>
<dbReference type="PANTHER" id="PTHR47020">
    <property type="entry name" value="HILLARIN"/>
    <property type="match status" value="1"/>
</dbReference>
<evidence type="ECO:0000256" key="1">
    <source>
        <dbReference type="SAM" id="MobiDB-lite"/>
    </source>
</evidence>
<gene>
    <name evidence="4" type="primary">LOC118417558</name>
</gene>
<reference evidence="3" key="1">
    <citation type="journal article" date="2020" name="Nat. Ecol. Evol.">
        <title>Deeply conserved synteny resolves early events in vertebrate evolution.</title>
        <authorList>
            <person name="Simakov O."/>
            <person name="Marletaz F."/>
            <person name="Yue J.X."/>
            <person name="O'Connell B."/>
            <person name="Jenkins J."/>
            <person name="Brandt A."/>
            <person name="Calef R."/>
            <person name="Tung C.H."/>
            <person name="Huang T.K."/>
            <person name="Schmutz J."/>
            <person name="Satoh N."/>
            <person name="Yu J.K."/>
            <person name="Putnam N.H."/>
            <person name="Green R.E."/>
            <person name="Rokhsar D.S."/>
        </authorList>
    </citation>
    <scope>NUCLEOTIDE SEQUENCE [LARGE SCALE GENOMIC DNA]</scope>
    <source>
        <strain evidence="3">S238N-H82</strain>
    </source>
</reference>
<dbReference type="GeneID" id="118417558"/>
<dbReference type="InterPro" id="IPR053041">
    <property type="entry name" value="Transglut-like_Superfamily_Mod"/>
</dbReference>
<feature type="compositionally biased region" description="Basic and acidic residues" evidence="1">
    <location>
        <begin position="247"/>
        <end position="267"/>
    </location>
</feature>
<dbReference type="InterPro" id="IPR000157">
    <property type="entry name" value="TIR_dom"/>
</dbReference>
<evidence type="ECO:0000259" key="2">
    <source>
        <dbReference type="Pfam" id="PF13676"/>
    </source>
</evidence>
<dbReference type="Proteomes" id="UP000001554">
    <property type="component" value="Chromosome 6"/>
</dbReference>
<organism evidence="3 4">
    <name type="scientific">Branchiostoma floridae</name>
    <name type="common">Florida lancelet</name>
    <name type="synonym">Amphioxus</name>
    <dbReference type="NCBI Taxonomy" id="7739"/>
    <lineage>
        <taxon>Eukaryota</taxon>
        <taxon>Metazoa</taxon>
        <taxon>Chordata</taxon>
        <taxon>Cephalochordata</taxon>
        <taxon>Leptocardii</taxon>
        <taxon>Amphioxiformes</taxon>
        <taxon>Branchiostomatidae</taxon>
        <taxon>Branchiostoma</taxon>
    </lineage>
</organism>
<name>A0A9J7LA58_BRAFL</name>
<dbReference type="SUPFAM" id="SSF52200">
    <property type="entry name" value="Toll/Interleukin receptor TIR domain"/>
    <property type="match status" value="1"/>
</dbReference>
<proteinExistence type="predicted"/>
<dbReference type="Pfam" id="PF13676">
    <property type="entry name" value="TIR_2"/>
    <property type="match status" value="1"/>
</dbReference>
<dbReference type="RefSeq" id="XP_035679044.1">
    <property type="nucleotide sequence ID" value="XM_035823151.1"/>
</dbReference>